<dbReference type="GO" id="GO:0008360">
    <property type="term" value="P:regulation of cell shape"/>
    <property type="evidence" value="ECO:0007669"/>
    <property type="project" value="UniProtKB-UniRule"/>
</dbReference>
<proteinExistence type="inferred from homology"/>
<dbReference type="GO" id="GO:0071555">
    <property type="term" value="P:cell wall organization"/>
    <property type="evidence" value="ECO:0007669"/>
    <property type="project" value="UniProtKB-UniRule"/>
</dbReference>
<keyword evidence="5 7" id="KW-0573">Peptidoglycan synthesis</keyword>
<evidence type="ECO:0000256" key="1">
    <source>
        <dbReference type="ARBA" id="ARBA00004752"/>
    </source>
</evidence>
<dbReference type="GO" id="GO:0016740">
    <property type="term" value="F:transferase activity"/>
    <property type="evidence" value="ECO:0007669"/>
    <property type="project" value="UniProtKB-KW"/>
</dbReference>
<dbReference type="SUPFAM" id="SSF141523">
    <property type="entry name" value="L,D-transpeptidase catalytic domain-like"/>
    <property type="match status" value="1"/>
</dbReference>
<dbReference type="PANTHER" id="PTHR36699:SF1">
    <property type="entry name" value="L,D-TRANSPEPTIDASE YAFK-RELATED"/>
    <property type="match status" value="1"/>
</dbReference>
<reference evidence="9 10" key="1">
    <citation type="submission" date="2018-03" db="EMBL/GenBank/DDBJ databases">
        <authorList>
            <person name="Keele B.F."/>
        </authorList>
    </citation>
    <scope>NUCLEOTIDE SEQUENCE [LARGE SCALE GENOMIC DNA]</scope>
    <source>
        <strain evidence="9 10">YL28-9</strain>
    </source>
</reference>
<sequence length="249" mass="28208">MTKIGSLALGLMLLLTQKMNGQSTFKTKQLSFERVAKAYDAVWPVLRRQLDEAGAGKRFEIFLQAFKAEGKLELWLKAPAERQFRLFRTYDFCARSGTLGPKLAEGDLQTPEGFYKINAFNPLSAYHLSLGIDYPNAADLFRSGGRPPGGDIYIHGNCVTVGCIPLTDEKIREVYVMAVEARASGQDEIPVFIFPFKMEPDQFRRQSKSWPAHQGLWKQLEPAYKHFREHHTLPRVAVGRTYKVIPAAR</sequence>
<evidence type="ECO:0000256" key="3">
    <source>
        <dbReference type="ARBA" id="ARBA00022679"/>
    </source>
</evidence>
<dbReference type="Pfam" id="PF03734">
    <property type="entry name" value="YkuD"/>
    <property type="match status" value="1"/>
</dbReference>
<evidence type="ECO:0000256" key="2">
    <source>
        <dbReference type="ARBA" id="ARBA00005992"/>
    </source>
</evidence>
<dbReference type="AlphaFoldDB" id="A0A2T3HIW5"/>
<dbReference type="Proteomes" id="UP000240912">
    <property type="component" value="Unassembled WGS sequence"/>
</dbReference>
<dbReference type="RefSeq" id="WP_107216654.1">
    <property type="nucleotide sequence ID" value="NZ_KZ686270.1"/>
</dbReference>
<dbReference type="EMBL" id="PYLS01000006">
    <property type="protein sequence ID" value="PST82384.1"/>
    <property type="molecule type" value="Genomic_DNA"/>
</dbReference>
<evidence type="ECO:0000313" key="9">
    <source>
        <dbReference type="EMBL" id="PST82384.1"/>
    </source>
</evidence>
<protein>
    <recommendedName>
        <fullName evidence="8">L,D-TPase catalytic domain-containing protein</fullName>
    </recommendedName>
</protein>
<dbReference type="GO" id="GO:0004180">
    <property type="term" value="F:carboxypeptidase activity"/>
    <property type="evidence" value="ECO:0007669"/>
    <property type="project" value="UniProtKB-ARBA"/>
</dbReference>
<keyword evidence="3" id="KW-0808">Transferase</keyword>
<accession>A0A2T3HIW5</accession>
<dbReference type="PROSITE" id="PS52029">
    <property type="entry name" value="LD_TPASE"/>
    <property type="match status" value="1"/>
</dbReference>
<dbReference type="CDD" id="cd16913">
    <property type="entry name" value="YkuD_like"/>
    <property type="match status" value="1"/>
</dbReference>
<dbReference type="InterPro" id="IPR005490">
    <property type="entry name" value="LD_TPept_cat_dom"/>
</dbReference>
<dbReference type="InterPro" id="IPR038063">
    <property type="entry name" value="Transpep_catalytic_dom"/>
</dbReference>
<keyword evidence="4 7" id="KW-0133">Cell shape</keyword>
<evidence type="ECO:0000256" key="5">
    <source>
        <dbReference type="ARBA" id="ARBA00022984"/>
    </source>
</evidence>
<dbReference type="PANTHER" id="PTHR36699">
    <property type="entry name" value="LD-TRANSPEPTIDASE"/>
    <property type="match status" value="1"/>
</dbReference>
<comment type="similarity">
    <text evidence="2">Belongs to the YkuD family.</text>
</comment>
<dbReference type="UniPathway" id="UPA00219"/>
<evidence type="ECO:0000256" key="6">
    <source>
        <dbReference type="ARBA" id="ARBA00023316"/>
    </source>
</evidence>
<name>A0A2T3HIW5_9SPHI</name>
<keyword evidence="6 7" id="KW-0961">Cell wall biogenesis/degradation</keyword>
<keyword evidence="10" id="KW-1185">Reference proteome</keyword>
<dbReference type="GO" id="GO:0009252">
    <property type="term" value="P:peptidoglycan biosynthetic process"/>
    <property type="evidence" value="ECO:0007669"/>
    <property type="project" value="UniProtKB-UniPathway"/>
</dbReference>
<comment type="caution">
    <text evidence="9">The sequence shown here is derived from an EMBL/GenBank/DDBJ whole genome shotgun (WGS) entry which is preliminary data.</text>
</comment>
<feature type="active site" description="Nucleophile" evidence="7">
    <location>
        <position position="163"/>
    </location>
</feature>
<feature type="active site" description="Proton donor/acceptor" evidence="7">
    <location>
        <position position="155"/>
    </location>
</feature>
<dbReference type="OrthoDB" id="9809748at2"/>
<evidence type="ECO:0000256" key="7">
    <source>
        <dbReference type="PROSITE-ProRule" id="PRU01373"/>
    </source>
</evidence>
<gene>
    <name evidence="9" type="ORF">C7T94_16540</name>
</gene>
<feature type="domain" description="L,D-TPase catalytic" evidence="8">
    <location>
        <begin position="61"/>
        <end position="194"/>
    </location>
</feature>
<comment type="pathway">
    <text evidence="1 7">Cell wall biogenesis; peptidoglycan biosynthesis.</text>
</comment>
<evidence type="ECO:0000259" key="8">
    <source>
        <dbReference type="PROSITE" id="PS52029"/>
    </source>
</evidence>
<organism evidence="9 10">
    <name type="scientific">Pedobacter yulinensis</name>
    <dbReference type="NCBI Taxonomy" id="2126353"/>
    <lineage>
        <taxon>Bacteria</taxon>
        <taxon>Pseudomonadati</taxon>
        <taxon>Bacteroidota</taxon>
        <taxon>Sphingobacteriia</taxon>
        <taxon>Sphingobacteriales</taxon>
        <taxon>Sphingobacteriaceae</taxon>
        <taxon>Pedobacter</taxon>
    </lineage>
</organism>
<evidence type="ECO:0000256" key="4">
    <source>
        <dbReference type="ARBA" id="ARBA00022960"/>
    </source>
</evidence>
<evidence type="ECO:0000313" key="10">
    <source>
        <dbReference type="Proteomes" id="UP000240912"/>
    </source>
</evidence>